<organism evidence="1 2">
    <name type="scientific">Grifola frondosa</name>
    <name type="common">Maitake</name>
    <name type="synonym">Polyporus frondosus</name>
    <dbReference type="NCBI Taxonomy" id="5627"/>
    <lineage>
        <taxon>Eukaryota</taxon>
        <taxon>Fungi</taxon>
        <taxon>Dikarya</taxon>
        <taxon>Basidiomycota</taxon>
        <taxon>Agaricomycotina</taxon>
        <taxon>Agaricomycetes</taxon>
        <taxon>Polyporales</taxon>
        <taxon>Grifolaceae</taxon>
        <taxon>Grifola</taxon>
    </lineage>
</organism>
<comment type="caution">
    <text evidence="1">The sequence shown here is derived from an EMBL/GenBank/DDBJ whole genome shotgun (WGS) entry which is preliminary data.</text>
</comment>
<dbReference type="EMBL" id="LUGG01000015">
    <property type="protein sequence ID" value="OBZ69713.1"/>
    <property type="molecule type" value="Genomic_DNA"/>
</dbReference>
<dbReference type="AlphaFoldDB" id="A0A1C7LYD0"/>
<name>A0A1C7LYD0_GRIFR</name>
<sequence length="180" mass="19661">MSVVTAHSPILESIENLTNTPDGGVLLQVDHCLRSPEPTMYSCLDALHERVTWPLDSLSGPLGSQIFFAPHPEEAGHWTCSVNLNPPVELSVFELSFCPVAFEVLGRIAVEDCHLTRGGPLVEDSGNLPVVASCWIEALPDFGSEIYWRRIRPAAEVIVNAAPGPVNTSHIFRADPQMRP</sequence>
<accession>A0A1C7LYD0</accession>
<evidence type="ECO:0000313" key="1">
    <source>
        <dbReference type="EMBL" id="OBZ69713.1"/>
    </source>
</evidence>
<protein>
    <submittedName>
        <fullName evidence="1">Uncharacterized protein</fullName>
    </submittedName>
</protein>
<dbReference type="Proteomes" id="UP000092993">
    <property type="component" value="Unassembled WGS sequence"/>
</dbReference>
<gene>
    <name evidence="1" type="ORF">A0H81_10072</name>
</gene>
<reference evidence="1 2" key="1">
    <citation type="submission" date="2016-03" db="EMBL/GenBank/DDBJ databases">
        <title>Whole genome sequencing of Grifola frondosa 9006-11.</title>
        <authorList>
            <person name="Min B."/>
            <person name="Park H."/>
            <person name="Kim J.-G."/>
            <person name="Cho H."/>
            <person name="Oh Y.-L."/>
            <person name="Kong W.-S."/>
            <person name="Choi I.-G."/>
        </authorList>
    </citation>
    <scope>NUCLEOTIDE SEQUENCE [LARGE SCALE GENOMIC DNA]</scope>
    <source>
        <strain evidence="1 2">9006-11</strain>
    </source>
</reference>
<evidence type="ECO:0000313" key="2">
    <source>
        <dbReference type="Proteomes" id="UP000092993"/>
    </source>
</evidence>
<proteinExistence type="predicted"/>
<keyword evidence="2" id="KW-1185">Reference proteome</keyword>